<comment type="similarity">
    <text evidence="9">Belongs to the binding-protein-dependent transport system permease family. CysTW subfamily.</text>
</comment>
<dbReference type="CDD" id="cd06261">
    <property type="entry name" value="TM_PBP2"/>
    <property type="match status" value="1"/>
</dbReference>
<protein>
    <recommendedName>
        <fullName evidence="9">Sulfate transport system permease protein CysT</fullName>
    </recommendedName>
</protein>
<dbReference type="InterPro" id="IPR011865">
    <property type="entry name" value="CysT_permease"/>
</dbReference>
<dbReference type="RefSeq" id="WP_127539183.1">
    <property type="nucleotide sequence ID" value="NZ_CP181317.1"/>
</dbReference>
<evidence type="ECO:0000256" key="6">
    <source>
        <dbReference type="ARBA" id="ARBA00023032"/>
    </source>
</evidence>
<dbReference type="PANTHER" id="PTHR30406:SF8">
    <property type="entry name" value="SULFATE TRANSPORT SYSTEM PERMEASE PROTEIN CYST"/>
    <property type="match status" value="1"/>
</dbReference>
<evidence type="ECO:0000259" key="10">
    <source>
        <dbReference type="PROSITE" id="PS50928"/>
    </source>
</evidence>
<keyword evidence="4 9" id="KW-0812">Transmembrane</keyword>
<dbReference type="Proteomes" id="UP001618531">
    <property type="component" value="Unassembled WGS sequence"/>
</dbReference>
<feature type="domain" description="ABC transmembrane type-1" evidence="10">
    <location>
        <begin position="62"/>
        <end position="265"/>
    </location>
</feature>
<comment type="function">
    <text evidence="9">Part of the ABC transporter complex (TC 3.A.1.6.1) involved in sulfate/thiosulfate import.</text>
</comment>
<reference evidence="11 12" key="1">
    <citation type="submission" date="2024-11" db="EMBL/GenBank/DDBJ databases">
        <title>Identification and Characterization of a Novel Fosfomycin Bacillithiol Transferase FosB8 in Paenibacillus illinoisensis.</title>
        <authorList>
            <person name="Lu W."/>
        </authorList>
    </citation>
    <scope>NUCLEOTIDE SEQUENCE [LARGE SCALE GENOMIC DNA]</scope>
    <source>
        <strain evidence="11 12">WP77</strain>
    </source>
</reference>
<feature type="transmembrane region" description="Helical" evidence="9">
    <location>
        <begin position="64"/>
        <end position="88"/>
    </location>
</feature>
<dbReference type="GeneID" id="98574310"/>
<evidence type="ECO:0000256" key="2">
    <source>
        <dbReference type="ARBA" id="ARBA00011779"/>
    </source>
</evidence>
<feature type="transmembrane region" description="Helical" evidence="9">
    <location>
        <begin position="244"/>
        <end position="265"/>
    </location>
</feature>
<comment type="caution">
    <text evidence="11">The sequence shown here is derived from an EMBL/GenBank/DDBJ whole genome shotgun (WGS) entry which is preliminary data.</text>
</comment>
<comment type="function">
    <text evidence="8">Part of the ABC transporter complex CysAWTP (TC 3.A.1.6.1) involved in sulfate/thiosulfate import. Probably responsible for the translocation of the substrate across the membrane.</text>
</comment>
<dbReference type="PROSITE" id="PS50928">
    <property type="entry name" value="ABC_TM1"/>
    <property type="match status" value="1"/>
</dbReference>
<feature type="transmembrane region" description="Helical" evidence="9">
    <location>
        <begin position="12"/>
        <end position="39"/>
    </location>
</feature>
<dbReference type="InterPro" id="IPR000515">
    <property type="entry name" value="MetI-like"/>
</dbReference>
<dbReference type="EMBL" id="JBIYSL010000006">
    <property type="protein sequence ID" value="MFK0525492.1"/>
    <property type="molecule type" value="Genomic_DNA"/>
</dbReference>
<evidence type="ECO:0000256" key="5">
    <source>
        <dbReference type="ARBA" id="ARBA00022989"/>
    </source>
</evidence>
<comment type="caution">
    <text evidence="9">Lacks conserved residue(s) required for the propagation of feature annotation.</text>
</comment>
<dbReference type="Gene3D" id="1.10.3720.10">
    <property type="entry name" value="MetI-like"/>
    <property type="match status" value="1"/>
</dbReference>
<organism evidence="11 12">
    <name type="scientific">Paenibacillus illinoisensis</name>
    <dbReference type="NCBI Taxonomy" id="59845"/>
    <lineage>
        <taxon>Bacteria</taxon>
        <taxon>Bacillati</taxon>
        <taxon>Bacillota</taxon>
        <taxon>Bacilli</taxon>
        <taxon>Bacillales</taxon>
        <taxon>Paenibacillaceae</taxon>
        <taxon>Paenibacillus</taxon>
    </lineage>
</organism>
<dbReference type="SUPFAM" id="SSF161098">
    <property type="entry name" value="MetI-like"/>
    <property type="match status" value="1"/>
</dbReference>
<feature type="transmembrane region" description="Helical" evidence="9">
    <location>
        <begin position="100"/>
        <end position="127"/>
    </location>
</feature>
<feature type="transmembrane region" description="Helical" evidence="9">
    <location>
        <begin position="190"/>
        <end position="211"/>
    </location>
</feature>
<evidence type="ECO:0000256" key="1">
    <source>
        <dbReference type="ARBA" id="ARBA00004141"/>
    </source>
</evidence>
<evidence type="ECO:0000313" key="11">
    <source>
        <dbReference type="EMBL" id="MFK0525492.1"/>
    </source>
</evidence>
<dbReference type="InterPro" id="IPR005667">
    <property type="entry name" value="Sulph_transpt2"/>
</dbReference>
<feature type="transmembrane region" description="Helical" evidence="9">
    <location>
        <begin position="139"/>
        <end position="158"/>
    </location>
</feature>
<accession>A0ABW8I0L2</accession>
<keyword evidence="7 9" id="KW-0472">Membrane</keyword>
<comment type="subunit">
    <text evidence="2">The complex is composed of two ATP-binding proteins (CysA), two transmembrane proteins (CysT and CysW) and a solute-binding protein (CysP).</text>
</comment>
<name>A0ABW8I0L2_9BACL</name>
<keyword evidence="6 9" id="KW-0764">Sulfate transport</keyword>
<dbReference type="NCBIfam" id="TIGR02139">
    <property type="entry name" value="permease_CysT"/>
    <property type="match status" value="1"/>
</dbReference>
<evidence type="ECO:0000256" key="9">
    <source>
        <dbReference type="RuleBase" id="RU366001"/>
    </source>
</evidence>
<evidence type="ECO:0000256" key="7">
    <source>
        <dbReference type="ARBA" id="ARBA00023136"/>
    </source>
</evidence>
<comment type="subcellular location">
    <subcellularLocation>
        <location evidence="1">Membrane</location>
        <topology evidence="1">Multi-pass membrane protein</topology>
    </subcellularLocation>
</comment>
<evidence type="ECO:0000256" key="4">
    <source>
        <dbReference type="ARBA" id="ARBA00022692"/>
    </source>
</evidence>
<dbReference type="NCBIfam" id="TIGR00969">
    <property type="entry name" value="3a0106s02"/>
    <property type="match status" value="1"/>
</dbReference>
<dbReference type="Pfam" id="PF00528">
    <property type="entry name" value="BPD_transp_1"/>
    <property type="match status" value="1"/>
</dbReference>
<keyword evidence="3 9" id="KW-0813">Transport</keyword>
<proteinExistence type="inferred from homology"/>
<keyword evidence="5 9" id="KW-1133">Transmembrane helix</keyword>
<dbReference type="PANTHER" id="PTHR30406">
    <property type="entry name" value="SULFATE TRANSPORT SYSTEM PERMEASE PROTEIN"/>
    <property type="match status" value="1"/>
</dbReference>
<evidence type="ECO:0000313" key="12">
    <source>
        <dbReference type="Proteomes" id="UP001618531"/>
    </source>
</evidence>
<sequence length="278" mass="29939">MSKVMVARRRTLPGFGLTMGYSVFYLSLVVLIPLAALIFNSTGLTWSTLIETASNPRVLASFKVSFLTAGVAALINLVLGLLLAWVLVRYEFPGKRLFDAVIDLPFALPTAVAGVALTALYAGNGWIGQLVEPLGIKLAYSQAGITLALMFIGIPFVVRTVQPVLEELEAEVEEAAATLGAGRWRIFRTILLPDLIPPLLTGFALAFARGIGEYGSVVFISGNMPMKTEIAPLLIMAKLEQFDYAGATAVALLLLLVSFVLLLVINSLQRWSRKAGRA</sequence>
<evidence type="ECO:0000256" key="8">
    <source>
        <dbReference type="ARBA" id="ARBA00025323"/>
    </source>
</evidence>
<evidence type="ECO:0000256" key="3">
    <source>
        <dbReference type="ARBA" id="ARBA00022448"/>
    </source>
</evidence>
<gene>
    <name evidence="11" type="primary">cysT</name>
    <name evidence="11" type="ORF">ACINKY_25080</name>
</gene>
<dbReference type="InterPro" id="IPR035906">
    <property type="entry name" value="MetI-like_sf"/>
</dbReference>
<keyword evidence="12" id="KW-1185">Reference proteome</keyword>